<accession>A0A1H3SMZ0</accession>
<dbReference type="InterPro" id="IPR018727">
    <property type="entry name" value="DUF2267"/>
</dbReference>
<dbReference type="RefSeq" id="WP_091561684.1">
    <property type="nucleotide sequence ID" value="NZ_FNPH01000012.1"/>
</dbReference>
<dbReference type="AlphaFoldDB" id="A0A1H3SMZ0"/>
<proteinExistence type="predicted"/>
<organism evidence="1 2">
    <name type="scientific">Micromonospora pattaloongensis</name>
    <dbReference type="NCBI Taxonomy" id="405436"/>
    <lineage>
        <taxon>Bacteria</taxon>
        <taxon>Bacillati</taxon>
        <taxon>Actinomycetota</taxon>
        <taxon>Actinomycetes</taxon>
        <taxon>Micromonosporales</taxon>
        <taxon>Micromonosporaceae</taxon>
        <taxon>Micromonospora</taxon>
    </lineage>
</organism>
<name>A0A1H3SMZ0_9ACTN</name>
<dbReference type="EMBL" id="FNPH01000012">
    <property type="protein sequence ID" value="SDZ38935.1"/>
    <property type="molecule type" value="Genomic_DNA"/>
</dbReference>
<dbReference type="Gene3D" id="1.10.490.110">
    <property type="entry name" value="Uncharacterized conserved protein DUF2267"/>
    <property type="match status" value="1"/>
</dbReference>
<keyword evidence="2" id="KW-1185">Reference proteome</keyword>
<dbReference type="OrthoDB" id="9930876at2"/>
<dbReference type="STRING" id="405436.SAMN05444365_11294"/>
<protein>
    <submittedName>
        <fullName evidence="1">Uncharacterized conserved protein, DUF2267 family</fullName>
    </submittedName>
</protein>
<reference evidence="2" key="1">
    <citation type="submission" date="2016-10" db="EMBL/GenBank/DDBJ databases">
        <authorList>
            <person name="Varghese N."/>
            <person name="Submissions S."/>
        </authorList>
    </citation>
    <scope>NUCLEOTIDE SEQUENCE [LARGE SCALE GENOMIC DNA]</scope>
    <source>
        <strain evidence="2">DSM 45245</strain>
    </source>
</reference>
<evidence type="ECO:0000313" key="2">
    <source>
        <dbReference type="Proteomes" id="UP000242415"/>
    </source>
</evidence>
<sequence length="128" mass="14021">MTTTTTHAPRTTVWQLEQAVLRTLAERLPAGEAALLATALPPAWARAAEVDNPTAQRFDSVEFLKRVRTRAGLRGAADDEVRDDAMFALDQVLLLCPSAVLHRVQQPLPDDIRGLFPEAVRLRAAGAR</sequence>
<evidence type="ECO:0000313" key="1">
    <source>
        <dbReference type="EMBL" id="SDZ38935.1"/>
    </source>
</evidence>
<gene>
    <name evidence="1" type="ORF">SAMN05444365_11294</name>
</gene>
<dbReference type="InterPro" id="IPR038282">
    <property type="entry name" value="DUF2267_sf"/>
</dbReference>
<dbReference type="Pfam" id="PF10025">
    <property type="entry name" value="DUF2267"/>
    <property type="match status" value="1"/>
</dbReference>
<dbReference type="Proteomes" id="UP000242415">
    <property type="component" value="Unassembled WGS sequence"/>
</dbReference>